<proteinExistence type="predicted"/>
<feature type="region of interest" description="Disordered" evidence="1">
    <location>
        <begin position="1"/>
        <end position="44"/>
    </location>
</feature>
<keyword evidence="3" id="KW-1185">Reference proteome</keyword>
<comment type="caution">
    <text evidence="2">The sequence shown here is derived from an EMBL/GenBank/DDBJ whole genome shotgun (WGS) entry which is preliminary data.</text>
</comment>
<name>A0ABR2S3I7_9ROSI</name>
<gene>
    <name evidence="2" type="ORF">V6N11_054320</name>
</gene>
<accession>A0ABR2S3I7</accession>
<evidence type="ECO:0000313" key="2">
    <source>
        <dbReference type="EMBL" id="KAK9019812.1"/>
    </source>
</evidence>
<dbReference type="Proteomes" id="UP001396334">
    <property type="component" value="Unassembled WGS sequence"/>
</dbReference>
<sequence>MACVDKGIARDLGKKPTKSAARQQNLPDPKRKPDQPSIKSLSSLPVRKPLVVQKTVGASSSKSSVLPSRCSSTLSSARFAPFSRRAHVIDKSKHTSIVISENEDPNVVVSGIDDPTVVVDNPQCDASFSIPAKPPDKVDMSATIASTQGVIMSDIGASRAMIMSRSRILRRSDALCFF</sequence>
<evidence type="ECO:0000313" key="3">
    <source>
        <dbReference type="Proteomes" id="UP001396334"/>
    </source>
</evidence>
<organism evidence="2 3">
    <name type="scientific">Hibiscus sabdariffa</name>
    <name type="common">roselle</name>
    <dbReference type="NCBI Taxonomy" id="183260"/>
    <lineage>
        <taxon>Eukaryota</taxon>
        <taxon>Viridiplantae</taxon>
        <taxon>Streptophyta</taxon>
        <taxon>Embryophyta</taxon>
        <taxon>Tracheophyta</taxon>
        <taxon>Spermatophyta</taxon>
        <taxon>Magnoliopsida</taxon>
        <taxon>eudicotyledons</taxon>
        <taxon>Gunneridae</taxon>
        <taxon>Pentapetalae</taxon>
        <taxon>rosids</taxon>
        <taxon>malvids</taxon>
        <taxon>Malvales</taxon>
        <taxon>Malvaceae</taxon>
        <taxon>Malvoideae</taxon>
        <taxon>Hibiscus</taxon>
    </lineage>
</organism>
<protein>
    <submittedName>
        <fullName evidence="2">Uncharacterized protein</fullName>
    </submittedName>
</protein>
<reference evidence="2 3" key="1">
    <citation type="journal article" date="2024" name="G3 (Bethesda)">
        <title>Genome assembly of Hibiscus sabdariffa L. provides insights into metabolisms of medicinal natural products.</title>
        <authorList>
            <person name="Kim T."/>
        </authorList>
    </citation>
    <scope>NUCLEOTIDE SEQUENCE [LARGE SCALE GENOMIC DNA]</scope>
    <source>
        <strain evidence="2">TK-2024</strain>
        <tissue evidence="2">Old leaves</tissue>
    </source>
</reference>
<evidence type="ECO:0000256" key="1">
    <source>
        <dbReference type="SAM" id="MobiDB-lite"/>
    </source>
</evidence>
<dbReference type="EMBL" id="JBBPBN010000017">
    <property type="protein sequence ID" value="KAK9019812.1"/>
    <property type="molecule type" value="Genomic_DNA"/>
</dbReference>